<keyword evidence="3" id="KW-1185">Reference proteome</keyword>
<evidence type="ECO:0000313" key="2">
    <source>
        <dbReference type="EMBL" id="RPD57317.1"/>
    </source>
</evidence>
<feature type="region of interest" description="Disordered" evidence="1">
    <location>
        <begin position="128"/>
        <end position="149"/>
    </location>
</feature>
<dbReference type="Proteomes" id="UP000313359">
    <property type="component" value="Unassembled WGS sequence"/>
</dbReference>
<name>A0A5C2S1K0_9APHY</name>
<proteinExistence type="predicted"/>
<accession>A0A5C2S1K0</accession>
<gene>
    <name evidence="2" type="ORF">L227DRAFT_228419</name>
</gene>
<dbReference type="AlphaFoldDB" id="A0A5C2S1K0"/>
<organism evidence="2 3">
    <name type="scientific">Lentinus tigrinus ALCF2SS1-6</name>
    <dbReference type="NCBI Taxonomy" id="1328759"/>
    <lineage>
        <taxon>Eukaryota</taxon>
        <taxon>Fungi</taxon>
        <taxon>Dikarya</taxon>
        <taxon>Basidiomycota</taxon>
        <taxon>Agaricomycotina</taxon>
        <taxon>Agaricomycetes</taxon>
        <taxon>Polyporales</taxon>
        <taxon>Polyporaceae</taxon>
        <taxon>Lentinus</taxon>
    </lineage>
</organism>
<evidence type="ECO:0000256" key="1">
    <source>
        <dbReference type="SAM" id="MobiDB-lite"/>
    </source>
</evidence>
<protein>
    <submittedName>
        <fullName evidence="2">Uncharacterized protein</fullName>
    </submittedName>
</protein>
<reference evidence="2" key="1">
    <citation type="journal article" date="2018" name="Genome Biol. Evol.">
        <title>Genomics and development of Lentinus tigrinus, a white-rot wood-decaying mushroom with dimorphic fruiting bodies.</title>
        <authorList>
            <person name="Wu B."/>
            <person name="Xu Z."/>
            <person name="Knudson A."/>
            <person name="Carlson A."/>
            <person name="Chen N."/>
            <person name="Kovaka S."/>
            <person name="LaButti K."/>
            <person name="Lipzen A."/>
            <person name="Pennachio C."/>
            <person name="Riley R."/>
            <person name="Schakwitz W."/>
            <person name="Umezawa K."/>
            <person name="Ohm R.A."/>
            <person name="Grigoriev I.V."/>
            <person name="Nagy L.G."/>
            <person name="Gibbons J."/>
            <person name="Hibbett D."/>
        </authorList>
    </citation>
    <scope>NUCLEOTIDE SEQUENCE [LARGE SCALE GENOMIC DNA]</scope>
    <source>
        <strain evidence="2">ALCF2SS1-6</strain>
    </source>
</reference>
<dbReference type="EMBL" id="ML122281">
    <property type="protein sequence ID" value="RPD57317.1"/>
    <property type="molecule type" value="Genomic_DNA"/>
</dbReference>
<sequence length="149" mass="16741">MVMHNTSIVVLGGETYRTPRRRFALRSVSAGATRRAEYVLRPAAYNESFEPSAISKCSASTVHRIRSSDALYYYPGTCTRVNTYEVRGASEEPYRCQHARLRHTPGAIGARYGFSCSSSQPVQFARRTRRMQHPDNSPIDHAVNIGRTT</sequence>
<evidence type="ECO:0000313" key="3">
    <source>
        <dbReference type="Proteomes" id="UP000313359"/>
    </source>
</evidence>